<proteinExistence type="predicted"/>
<dbReference type="EMBL" id="JAZHRV010000001">
    <property type="protein sequence ID" value="MEH2558617.1"/>
    <property type="molecule type" value="Genomic_DNA"/>
</dbReference>
<reference evidence="2 3" key="1">
    <citation type="submission" date="2024-02" db="EMBL/GenBank/DDBJ databases">
        <title>Adaptive strategies in a cosmopolitan and abundant soil bacterium.</title>
        <authorList>
            <person name="Carini P."/>
        </authorList>
    </citation>
    <scope>NUCLEOTIDE SEQUENCE [LARGE SCALE GENOMIC DNA]</scope>
    <source>
        <strain evidence="2 3">AZCC 1608</strain>
    </source>
</reference>
<name>A0ABU8BJ88_9BRAD</name>
<evidence type="ECO:0000256" key="1">
    <source>
        <dbReference type="SAM" id="SignalP"/>
    </source>
</evidence>
<keyword evidence="1" id="KW-0732">Signal</keyword>
<feature type="chain" id="PRO_5046316690" evidence="1">
    <location>
        <begin position="28"/>
        <end position="95"/>
    </location>
</feature>
<evidence type="ECO:0000313" key="2">
    <source>
        <dbReference type="EMBL" id="MEH2558617.1"/>
    </source>
</evidence>
<keyword evidence="3" id="KW-1185">Reference proteome</keyword>
<gene>
    <name evidence="2" type="ORF">V1286_006146</name>
</gene>
<dbReference type="Proteomes" id="UP001364224">
    <property type="component" value="Unassembled WGS sequence"/>
</dbReference>
<accession>A0ABU8BJ88</accession>
<sequence length="95" mass="10278">MYKAPGSLLRSLPLTIAAVLLSPQARAQQVAAETPQTMLAAQIRTQGFACDKALGATRDKKRSQPDRAVWVLKCSNATYRVTRAPDMAAKVEPLP</sequence>
<comment type="caution">
    <text evidence="2">The sequence shown here is derived from an EMBL/GenBank/DDBJ whole genome shotgun (WGS) entry which is preliminary data.</text>
</comment>
<protein>
    <submittedName>
        <fullName evidence="2">Phosphohistidine phosphatase SixA</fullName>
    </submittedName>
</protein>
<dbReference type="RefSeq" id="WP_334485780.1">
    <property type="nucleotide sequence ID" value="NZ_JAZHRV010000001.1"/>
</dbReference>
<evidence type="ECO:0000313" key="3">
    <source>
        <dbReference type="Proteomes" id="UP001364224"/>
    </source>
</evidence>
<feature type="signal peptide" evidence="1">
    <location>
        <begin position="1"/>
        <end position="27"/>
    </location>
</feature>
<organism evidence="2 3">
    <name type="scientific">Bradyrhizobium algeriense</name>
    <dbReference type="NCBI Taxonomy" id="634784"/>
    <lineage>
        <taxon>Bacteria</taxon>
        <taxon>Pseudomonadati</taxon>
        <taxon>Pseudomonadota</taxon>
        <taxon>Alphaproteobacteria</taxon>
        <taxon>Hyphomicrobiales</taxon>
        <taxon>Nitrobacteraceae</taxon>
        <taxon>Bradyrhizobium</taxon>
    </lineage>
</organism>